<comment type="caution">
    <text evidence="1">The sequence shown here is derived from an EMBL/GenBank/DDBJ whole genome shotgun (WGS) entry which is preliminary data.</text>
</comment>
<dbReference type="AlphaFoldDB" id="A0AAD6TXT3"/>
<dbReference type="Proteomes" id="UP001222325">
    <property type="component" value="Unassembled WGS sequence"/>
</dbReference>
<dbReference type="InterPro" id="IPR003428">
    <property type="entry name" value="MAM33"/>
</dbReference>
<gene>
    <name evidence="1" type="ORF">B0H15DRAFT_426194</name>
</gene>
<keyword evidence="2" id="KW-1185">Reference proteome</keyword>
<proteinExistence type="predicted"/>
<evidence type="ECO:0000313" key="1">
    <source>
        <dbReference type="EMBL" id="KAJ7083061.1"/>
    </source>
</evidence>
<dbReference type="PANTHER" id="PTHR10826:SF1">
    <property type="entry name" value="COMPLEMENT COMPONENT 1 Q SUBCOMPONENT-BINDING PROTEIN, MITOCHONDRIAL"/>
    <property type="match status" value="1"/>
</dbReference>
<evidence type="ECO:0000313" key="2">
    <source>
        <dbReference type="Proteomes" id="UP001222325"/>
    </source>
</evidence>
<dbReference type="GO" id="GO:0042256">
    <property type="term" value="P:cytosolic ribosome assembly"/>
    <property type="evidence" value="ECO:0007669"/>
    <property type="project" value="TreeGrafter"/>
</dbReference>
<accession>A0AAD6TXT3</accession>
<dbReference type="PANTHER" id="PTHR10826">
    <property type="entry name" value="COMPLEMENT COMPONENT 1"/>
    <property type="match status" value="1"/>
</dbReference>
<dbReference type="GO" id="GO:0005759">
    <property type="term" value="C:mitochondrial matrix"/>
    <property type="evidence" value="ECO:0007669"/>
    <property type="project" value="InterPro"/>
</dbReference>
<reference evidence="1" key="1">
    <citation type="submission" date="2023-03" db="EMBL/GenBank/DDBJ databases">
        <title>Massive genome expansion in bonnet fungi (Mycena s.s.) driven by repeated elements and novel gene families across ecological guilds.</title>
        <authorList>
            <consortium name="Lawrence Berkeley National Laboratory"/>
            <person name="Harder C.B."/>
            <person name="Miyauchi S."/>
            <person name="Viragh M."/>
            <person name="Kuo A."/>
            <person name="Thoen E."/>
            <person name="Andreopoulos B."/>
            <person name="Lu D."/>
            <person name="Skrede I."/>
            <person name="Drula E."/>
            <person name="Henrissat B."/>
            <person name="Morin E."/>
            <person name="Kohler A."/>
            <person name="Barry K."/>
            <person name="LaButti K."/>
            <person name="Morin E."/>
            <person name="Salamov A."/>
            <person name="Lipzen A."/>
            <person name="Mereny Z."/>
            <person name="Hegedus B."/>
            <person name="Baldrian P."/>
            <person name="Stursova M."/>
            <person name="Weitz H."/>
            <person name="Taylor A."/>
            <person name="Grigoriev I.V."/>
            <person name="Nagy L.G."/>
            <person name="Martin F."/>
            <person name="Kauserud H."/>
        </authorList>
    </citation>
    <scope>NUCLEOTIDE SEQUENCE</scope>
    <source>
        <strain evidence="1">CBHHK173m</strain>
    </source>
</reference>
<name>A0AAD6TXT3_9AGAR</name>
<dbReference type="Gene3D" id="3.10.280.10">
    <property type="entry name" value="Mitochondrial glycoprotein"/>
    <property type="match status" value="1"/>
</dbReference>
<organism evidence="1 2">
    <name type="scientific">Mycena belliarum</name>
    <dbReference type="NCBI Taxonomy" id="1033014"/>
    <lineage>
        <taxon>Eukaryota</taxon>
        <taxon>Fungi</taxon>
        <taxon>Dikarya</taxon>
        <taxon>Basidiomycota</taxon>
        <taxon>Agaricomycotina</taxon>
        <taxon>Agaricomycetes</taxon>
        <taxon>Agaricomycetidae</taxon>
        <taxon>Agaricales</taxon>
        <taxon>Marasmiineae</taxon>
        <taxon>Mycenaceae</taxon>
        <taxon>Mycena</taxon>
    </lineage>
</organism>
<dbReference type="EMBL" id="JARJCN010000042">
    <property type="protein sequence ID" value="KAJ7083061.1"/>
    <property type="molecule type" value="Genomic_DNA"/>
</dbReference>
<dbReference type="SUPFAM" id="SSF54529">
    <property type="entry name" value="Mitochondrial glycoprotein MAM33-like"/>
    <property type="match status" value="1"/>
</dbReference>
<dbReference type="InterPro" id="IPR036561">
    <property type="entry name" value="MAM33_sf"/>
</dbReference>
<protein>
    <submittedName>
        <fullName evidence="1">Mitochondrial glycoprotein</fullName>
    </submittedName>
</protein>
<dbReference type="Pfam" id="PF02330">
    <property type="entry name" value="MAM33"/>
    <property type="match status" value="1"/>
</dbReference>
<sequence>MSAPRVLRHALKISRNRCYSISSPSCSVRLLRASKAPRVSTLTRAFSASTRSLKEKERKRPELSNATISKKLSEELKLATERKAREKKPDILSTFQAHGIWKIEESPGNGEVALTREFGKETIRVQFSLEEFQSWDHDDLAALGMDVEAESDPGAEGEWAMPNGDTMRARVYITKPTGPGALEFDINVESGGFLIDRVTYYPDSSLSREDFDRYGLYRGPEFSSLSLSVQEQFEEFLQKRGLGEGAALFLPKYAAYKKQMEYSRWLQNVKGFIDE</sequence>